<feature type="transmembrane region" description="Helical" evidence="6">
    <location>
        <begin position="119"/>
        <end position="136"/>
    </location>
</feature>
<comment type="subcellular location">
    <subcellularLocation>
        <location evidence="6">Cell membrane</location>
        <topology evidence="6">Multi-pass membrane protein</topology>
    </subcellularLocation>
    <subcellularLocation>
        <location evidence="1">Membrane</location>
        <topology evidence="1">Multi-pass membrane protein</topology>
    </subcellularLocation>
</comment>
<dbReference type="PANTHER" id="PTHR43701:SF2">
    <property type="entry name" value="MEMBRANE TRANSPORTER PROTEIN YJNA-RELATED"/>
    <property type="match status" value="1"/>
</dbReference>
<keyword evidence="4 6" id="KW-1133">Transmembrane helix</keyword>
<proteinExistence type="inferred from homology"/>
<sequence length="278" mass="29434">MPLNYMGWRVEFIGYLAAVLMGLVLGLVGGGGSILTVPILVYLMHLEPGVATGYSLLIVGATAAFGASRYFRLGFVDLKLALLFAIPSVVAVYLTRLLLMPALPEKLLTSPVVIYKDQAIMVLFSLLMMASAFAMLKKVRQTDSEEPLEGGVVTHAPSRWLAIALDGAVVGLITGMLGAGGGFLIVPALVLLVGLPMKNAIGTSLLIIALKSLIGFVGDLQVGIVLDVELIAFMLLATLLGMWASSGVAYRIDAHLLQKLFAVFTAAIASFILIIEFV</sequence>
<feature type="transmembrane region" description="Helical" evidence="6">
    <location>
        <begin position="230"/>
        <end position="250"/>
    </location>
</feature>
<evidence type="ECO:0000256" key="6">
    <source>
        <dbReference type="RuleBase" id="RU363041"/>
    </source>
</evidence>
<comment type="similarity">
    <text evidence="2 6">Belongs to the 4-toluene sulfonate uptake permease (TSUP) (TC 2.A.102) family.</text>
</comment>
<evidence type="ECO:0000256" key="3">
    <source>
        <dbReference type="ARBA" id="ARBA00022692"/>
    </source>
</evidence>
<accession>A0AA48HM33</accession>
<keyword evidence="8" id="KW-1185">Reference proteome</keyword>
<evidence type="ECO:0000256" key="4">
    <source>
        <dbReference type="ARBA" id="ARBA00022989"/>
    </source>
</evidence>
<dbReference type="EMBL" id="AP027272">
    <property type="protein sequence ID" value="BDX06052.1"/>
    <property type="molecule type" value="Genomic_DNA"/>
</dbReference>
<feature type="transmembrane region" description="Helical" evidence="6">
    <location>
        <begin position="168"/>
        <end position="194"/>
    </location>
</feature>
<dbReference type="GO" id="GO:0005886">
    <property type="term" value="C:plasma membrane"/>
    <property type="evidence" value="ECO:0007669"/>
    <property type="project" value="UniProtKB-SubCell"/>
</dbReference>
<evidence type="ECO:0000256" key="5">
    <source>
        <dbReference type="ARBA" id="ARBA00023136"/>
    </source>
</evidence>
<dbReference type="PANTHER" id="PTHR43701">
    <property type="entry name" value="MEMBRANE TRANSPORTER PROTEIN MJ0441-RELATED"/>
    <property type="match status" value="1"/>
</dbReference>
<evidence type="ECO:0000313" key="7">
    <source>
        <dbReference type="EMBL" id="BDX06052.1"/>
    </source>
</evidence>
<feature type="transmembrane region" description="Helical" evidence="6">
    <location>
        <begin position="49"/>
        <end position="68"/>
    </location>
</feature>
<dbReference type="InterPro" id="IPR051598">
    <property type="entry name" value="TSUP/Inactive_protease-like"/>
</dbReference>
<dbReference type="RefSeq" id="WP_338292091.1">
    <property type="nucleotide sequence ID" value="NZ_AP027272.1"/>
</dbReference>
<evidence type="ECO:0000256" key="1">
    <source>
        <dbReference type="ARBA" id="ARBA00004141"/>
    </source>
</evidence>
<evidence type="ECO:0000313" key="8">
    <source>
        <dbReference type="Proteomes" id="UP001333710"/>
    </source>
</evidence>
<dbReference type="InterPro" id="IPR002781">
    <property type="entry name" value="TM_pro_TauE-like"/>
</dbReference>
<keyword evidence="3 6" id="KW-0812">Transmembrane</keyword>
<name>A0AA48HM33_9ALTE</name>
<dbReference type="KEGG" id="pmaw:MACH26_15730"/>
<dbReference type="Pfam" id="PF01925">
    <property type="entry name" value="TauE"/>
    <property type="match status" value="1"/>
</dbReference>
<organism evidence="7 8">
    <name type="scientific">Planctobacterium marinum</name>
    <dbReference type="NCBI Taxonomy" id="1631968"/>
    <lineage>
        <taxon>Bacteria</taxon>
        <taxon>Pseudomonadati</taxon>
        <taxon>Pseudomonadota</taxon>
        <taxon>Gammaproteobacteria</taxon>
        <taxon>Alteromonadales</taxon>
        <taxon>Alteromonadaceae</taxon>
        <taxon>Planctobacterium</taxon>
    </lineage>
</organism>
<keyword evidence="6" id="KW-1003">Cell membrane</keyword>
<reference evidence="7" key="1">
    <citation type="submission" date="2023-01" db="EMBL/GenBank/DDBJ databases">
        <title>Complete genome sequence of Planctobacterium marinum strain Dej080120_11.</title>
        <authorList>
            <person name="Ueki S."/>
            <person name="Maruyama F."/>
        </authorList>
    </citation>
    <scope>NUCLEOTIDE SEQUENCE</scope>
    <source>
        <strain evidence="7">Dej080120_11</strain>
    </source>
</reference>
<gene>
    <name evidence="7" type="ORF">MACH26_15730</name>
</gene>
<feature type="transmembrane region" description="Helical" evidence="6">
    <location>
        <begin position="12"/>
        <end position="43"/>
    </location>
</feature>
<feature type="transmembrane region" description="Helical" evidence="6">
    <location>
        <begin position="256"/>
        <end position="275"/>
    </location>
</feature>
<keyword evidence="5 6" id="KW-0472">Membrane</keyword>
<feature type="transmembrane region" description="Helical" evidence="6">
    <location>
        <begin position="200"/>
        <end position="218"/>
    </location>
</feature>
<protein>
    <recommendedName>
        <fullName evidence="6">Probable membrane transporter protein</fullName>
    </recommendedName>
</protein>
<evidence type="ECO:0000256" key="2">
    <source>
        <dbReference type="ARBA" id="ARBA00009142"/>
    </source>
</evidence>
<dbReference type="AlphaFoldDB" id="A0AA48HM33"/>
<feature type="transmembrane region" description="Helical" evidence="6">
    <location>
        <begin position="80"/>
        <end position="99"/>
    </location>
</feature>
<dbReference type="Proteomes" id="UP001333710">
    <property type="component" value="Chromosome"/>
</dbReference>